<evidence type="ECO:0000256" key="8">
    <source>
        <dbReference type="PIRSR" id="PIRSR038994-3"/>
    </source>
</evidence>
<dbReference type="SUPFAM" id="SSF51338">
    <property type="entry name" value="Composite domain of metallo-dependent hydrolases"/>
    <property type="match status" value="1"/>
</dbReference>
<name>A0A4T9TCP5_9ACTN</name>
<keyword evidence="11" id="KW-1185">Reference proteome</keyword>
<dbReference type="InterPro" id="IPR006680">
    <property type="entry name" value="Amidohydro-rel"/>
</dbReference>
<feature type="binding site" evidence="7">
    <location>
        <begin position="217"/>
        <end position="218"/>
    </location>
    <ligand>
        <name>substrate</name>
    </ligand>
</feature>
<keyword evidence="3 5" id="KW-0378">Hydrolase</keyword>
<feature type="domain" description="Amidohydrolase-related" evidence="9">
    <location>
        <begin position="50"/>
        <end position="378"/>
    </location>
</feature>
<dbReference type="RefSeq" id="WP_136846092.1">
    <property type="nucleotide sequence ID" value="NZ_SSTM01000006.1"/>
</dbReference>
<feature type="binding site" evidence="8">
    <location>
        <position position="128"/>
    </location>
    <ligand>
        <name>Zn(2+)</name>
        <dbReference type="ChEBI" id="CHEBI:29105"/>
    </ligand>
</feature>
<dbReference type="SUPFAM" id="SSF51556">
    <property type="entry name" value="Metallo-dependent hydrolases"/>
    <property type="match status" value="1"/>
</dbReference>
<dbReference type="GO" id="GO:0046872">
    <property type="term" value="F:metal ion binding"/>
    <property type="evidence" value="ECO:0007669"/>
    <property type="project" value="UniProtKB-KW"/>
</dbReference>
<feature type="active site" description="Proton donor/acceptor" evidence="6">
    <location>
        <position position="272"/>
    </location>
</feature>
<gene>
    <name evidence="10" type="primary">nagA</name>
    <name evidence="10" type="ORF">E5982_08255</name>
</gene>
<dbReference type="GO" id="GO:0008448">
    <property type="term" value="F:N-acetylglucosamine-6-phosphate deacetylase activity"/>
    <property type="evidence" value="ECO:0007669"/>
    <property type="project" value="UniProtKB-EC"/>
</dbReference>
<evidence type="ECO:0000313" key="10">
    <source>
        <dbReference type="EMBL" id="TJW09827.1"/>
    </source>
</evidence>
<organism evidence="10 11">
    <name type="scientific">Parvibacter caecicola</name>
    <dbReference type="NCBI Taxonomy" id="747645"/>
    <lineage>
        <taxon>Bacteria</taxon>
        <taxon>Bacillati</taxon>
        <taxon>Actinomycetota</taxon>
        <taxon>Coriobacteriia</taxon>
        <taxon>Coriobacteriales</taxon>
        <taxon>Coriobacteriaceae</taxon>
        <taxon>Parvibacter</taxon>
    </lineage>
</organism>
<feature type="binding site" evidence="8">
    <location>
        <position position="214"/>
    </location>
    <ligand>
        <name>Zn(2+)</name>
        <dbReference type="ChEBI" id="CHEBI:29105"/>
    </ligand>
</feature>
<sequence>MTVPVSAVVGGKLFSGTGFEEGELQIAAGRFAGDVGGAADGEVVDATGCYVIPGLVDLHFHGSAGADVSDGDEEGLHKMGAYEASRGVTAMCPATMTLPEDVLLRAAEAAAAYVPAANEADLVGINMEGPYISPGKVGAQNPDYVRNPSVEEFRRLQEAAGGLFKLVDIAPEEPGADAFIQQLGDEARISVAHTSCDYETAAHAFQEGARHLTHCYNAMPSMHHRTPGPIPAAAEHDEVTAEIIADGVHIHPAMVRLAFKLFGDDRMILISDTLRAAGLGDGVYDLGGQDVTVKGYEARIDNGALAGSVSDLMRCLYVAVTQMGIPLASAVKAASANPARALGLSTLYGSLQPGHVADAVLLDEETLEVKAVILRGNLL</sequence>
<dbReference type="CDD" id="cd00854">
    <property type="entry name" value="NagA"/>
    <property type="match status" value="1"/>
</dbReference>
<dbReference type="OrthoDB" id="9776488at2"/>
<dbReference type="GO" id="GO:0006046">
    <property type="term" value="P:N-acetylglucosamine catabolic process"/>
    <property type="evidence" value="ECO:0007669"/>
    <property type="project" value="TreeGrafter"/>
</dbReference>
<evidence type="ECO:0000256" key="2">
    <source>
        <dbReference type="ARBA" id="ARBA00022723"/>
    </source>
</evidence>
<dbReference type="Pfam" id="PF01979">
    <property type="entry name" value="Amidohydro_1"/>
    <property type="match status" value="1"/>
</dbReference>
<evidence type="ECO:0000256" key="7">
    <source>
        <dbReference type="PIRSR" id="PIRSR038994-2"/>
    </source>
</evidence>
<evidence type="ECO:0000256" key="3">
    <source>
        <dbReference type="ARBA" id="ARBA00022801"/>
    </source>
</evidence>
<comment type="similarity">
    <text evidence="1 5">Belongs to the metallo-dependent hydrolases superfamily. NagA family.</text>
</comment>
<evidence type="ECO:0000256" key="5">
    <source>
        <dbReference type="PIRNR" id="PIRNR038994"/>
    </source>
</evidence>
<keyword evidence="2 8" id="KW-0479">Metal-binding</keyword>
<dbReference type="NCBIfam" id="TIGR00221">
    <property type="entry name" value="nagA"/>
    <property type="match status" value="1"/>
</dbReference>
<evidence type="ECO:0000259" key="9">
    <source>
        <dbReference type="Pfam" id="PF01979"/>
    </source>
</evidence>
<accession>A0A4T9TCP5</accession>
<evidence type="ECO:0000256" key="4">
    <source>
        <dbReference type="ARBA" id="ARBA00023277"/>
    </source>
</evidence>
<proteinExistence type="inferred from homology"/>
<comment type="caution">
    <text evidence="10">The sequence shown here is derived from an EMBL/GenBank/DDBJ whole genome shotgun (WGS) entry which is preliminary data.</text>
</comment>
<dbReference type="Gene3D" id="2.30.40.10">
    <property type="entry name" value="Urease, subunit C, domain 1"/>
    <property type="match status" value="1"/>
</dbReference>
<dbReference type="EMBL" id="SSTM01000006">
    <property type="protein sequence ID" value="TJW09827.1"/>
    <property type="molecule type" value="Genomic_DNA"/>
</dbReference>
<evidence type="ECO:0000256" key="1">
    <source>
        <dbReference type="ARBA" id="ARBA00010716"/>
    </source>
</evidence>
<dbReference type="AlphaFoldDB" id="A0A4T9TCP5"/>
<feature type="binding site" evidence="7">
    <location>
        <begin position="305"/>
        <end position="307"/>
    </location>
    <ligand>
        <name>substrate</name>
    </ligand>
</feature>
<dbReference type="Proteomes" id="UP000309454">
    <property type="component" value="Unassembled WGS sequence"/>
</dbReference>
<keyword evidence="4 5" id="KW-0119">Carbohydrate metabolism</keyword>
<dbReference type="PANTHER" id="PTHR11113:SF14">
    <property type="entry name" value="N-ACETYLGLUCOSAMINE-6-PHOSPHATE DEACETYLASE"/>
    <property type="match status" value="1"/>
</dbReference>
<feature type="binding site" evidence="7">
    <location>
        <position position="225"/>
    </location>
    <ligand>
        <name>substrate</name>
    </ligand>
</feature>
<dbReference type="InterPro" id="IPR032466">
    <property type="entry name" value="Metal_Hydrolase"/>
</dbReference>
<dbReference type="PANTHER" id="PTHR11113">
    <property type="entry name" value="N-ACETYLGLUCOSAMINE-6-PHOSPHATE DEACETYLASE"/>
    <property type="match status" value="1"/>
</dbReference>
<reference evidence="10 11" key="1">
    <citation type="submission" date="2019-04" db="EMBL/GenBank/DDBJ databases">
        <title>Microbes associate with the intestines of laboratory mice.</title>
        <authorList>
            <person name="Navarre W."/>
            <person name="Wong E."/>
            <person name="Huang K.C."/>
            <person name="Tropini C."/>
            <person name="Ng K."/>
            <person name="Yu B."/>
        </authorList>
    </citation>
    <scope>NUCLEOTIDE SEQUENCE [LARGE SCALE GENOMIC DNA]</scope>
    <source>
        <strain evidence="10 11">NM48_B13</strain>
    </source>
</reference>
<dbReference type="PIRSF" id="PIRSF038994">
    <property type="entry name" value="NagA"/>
    <property type="match status" value="1"/>
</dbReference>
<protein>
    <submittedName>
        <fullName evidence="10">N-acetylglucosamine-6-phosphate deacetylase</fullName>
        <ecNumber evidence="10">3.5.1.25</ecNumber>
    </submittedName>
</protein>
<dbReference type="InterPro" id="IPR003764">
    <property type="entry name" value="GlcNAc_6-P_deAcase"/>
</dbReference>
<dbReference type="Gene3D" id="3.20.20.140">
    <property type="entry name" value="Metal-dependent hydrolases"/>
    <property type="match status" value="1"/>
</dbReference>
<feature type="binding site" evidence="7">
    <location>
        <position position="139"/>
    </location>
    <ligand>
        <name>substrate</name>
    </ligand>
</feature>
<feature type="binding site" evidence="7">
    <location>
        <position position="249"/>
    </location>
    <ligand>
        <name>substrate</name>
    </ligand>
</feature>
<feature type="binding site" evidence="8">
    <location>
        <position position="193"/>
    </location>
    <ligand>
        <name>Zn(2+)</name>
        <dbReference type="ChEBI" id="CHEBI:29105"/>
    </ligand>
</feature>
<dbReference type="EC" id="3.5.1.25" evidence="10"/>
<evidence type="ECO:0000313" key="11">
    <source>
        <dbReference type="Proteomes" id="UP000309454"/>
    </source>
</evidence>
<comment type="cofactor">
    <cofactor evidence="8">
        <name>a divalent metal cation</name>
        <dbReference type="ChEBI" id="CHEBI:60240"/>
    </cofactor>
    <text evidence="8">Binds 1 divalent metal cation per subunit.</text>
</comment>
<dbReference type="InterPro" id="IPR011059">
    <property type="entry name" value="Metal-dep_hydrolase_composite"/>
</dbReference>
<evidence type="ECO:0000256" key="6">
    <source>
        <dbReference type="PIRSR" id="PIRSR038994-1"/>
    </source>
</evidence>